<organism evidence="2 3">
    <name type="scientific">Gulo gulo</name>
    <name type="common">Wolverine</name>
    <name type="synonym">Gluton</name>
    <dbReference type="NCBI Taxonomy" id="48420"/>
    <lineage>
        <taxon>Eukaryota</taxon>
        <taxon>Metazoa</taxon>
        <taxon>Chordata</taxon>
        <taxon>Craniata</taxon>
        <taxon>Vertebrata</taxon>
        <taxon>Euteleostomi</taxon>
        <taxon>Mammalia</taxon>
        <taxon>Eutheria</taxon>
        <taxon>Laurasiatheria</taxon>
        <taxon>Carnivora</taxon>
        <taxon>Caniformia</taxon>
        <taxon>Musteloidea</taxon>
        <taxon>Mustelidae</taxon>
        <taxon>Guloninae</taxon>
        <taxon>Gulo</taxon>
    </lineage>
</organism>
<dbReference type="Proteomes" id="UP000269945">
    <property type="component" value="Unassembled WGS sequence"/>
</dbReference>
<protein>
    <submittedName>
        <fullName evidence="2">Uncharacterized protein</fullName>
    </submittedName>
</protein>
<feature type="non-terminal residue" evidence="2">
    <location>
        <position position="58"/>
    </location>
</feature>
<proteinExistence type="predicted"/>
<reference evidence="2 3" key="1">
    <citation type="submission" date="2018-10" db="EMBL/GenBank/DDBJ databases">
        <authorList>
            <person name="Ekblom R."/>
            <person name="Jareborg N."/>
        </authorList>
    </citation>
    <scope>NUCLEOTIDE SEQUENCE [LARGE SCALE GENOMIC DNA]</scope>
    <source>
        <tissue evidence="2">Muscle</tissue>
    </source>
</reference>
<evidence type="ECO:0000256" key="1">
    <source>
        <dbReference type="SAM" id="MobiDB-lite"/>
    </source>
</evidence>
<evidence type="ECO:0000313" key="3">
    <source>
        <dbReference type="Proteomes" id="UP000269945"/>
    </source>
</evidence>
<feature type="region of interest" description="Disordered" evidence="1">
    <location>
        <begin position="1"/>
        <end position="58"/>
    </location>
</feature>
<comment type="caution">
    <text evidence="2">The sequence shown here is derived from an EMBL/GenBank/DDBJ whole genome shotgun (WGS) entry which is preliminary data.</text>
</comment>
<accession>A0A9X9LLH0</accession>
<evidence type="ECO:0000313" key="2">
    <source>
        <dbReference type="EMBL" id="VCW74755.1"/>
    </source>
</evidence>
<dbReference type="EMBL" id="CYRY02006802">
    <property type="protein sequence ID" value="VCW74755.1"/>
    <property type="molecule type" value="Genomic_DNA"/>
</dbReference>
<gene>
    <name evidence="2" type="ORF">BN2614_LOCUS2</name>
</gene>
<dbReference type="AlphaFoldDB" id="A0A9X9LLH0"/>
<name>A0A9X9LLH0_GULGU</name>
<sequence length="58" mass="6267">MEENGSSSRPGPCSLPAQAREDEPLLSEEAGRHMCGPVRGTEGNGILDPQLTCHQHPW</sequence>
<keyword evidence="3" id="KW-1185">Reference proteome</keyword>